<dbReference type="PANTHER" id="PTHR48081:SF13">
    <property type="entry name" value="ALPHA_BETA HYDROLASE"/>
    <property type="match status" value="1"/>
</dbReference>
<dbReference type="OrthoDB" id="9777975at2"/>
<dbReference type="RefSeq" id="WP_087941069.1">
    <property type="nucleotide sequence ID" value="NZ_FNAC01000048.1"/>
</dbReference>
<keyword evidence="5" id="KW-1185">Reference proteome</keyword>
<dbReference type="PROSITE" id="PS51257">
    <property type="entry name" value="PROKAR_LIPOPROTEIN"/>
    <property type="match status" value="1"/>
</dbReference>
<evidence type="ECO:0000256" key="2">
    <source>
        <dbReference type="SAM" id="SignalP"/>
    </source>
</evidence>
<dbReference type="STRING" id="686796.SAMN04488104_104831"/>
<evidence type="ECO:0000313" key="5">
    <source>
        <dbReference type="Proteomes" id="UP000199060"/>
    </source>
</evidence>
<keyword evidence="2" id="KW-0732">Signal</keyword>
<dbReference type="InterPro" id="IPR029058">
    <property type="entry name" value="AB_hydrolase_fold"/>
</dbReference>
<evidence type="ECO:0000259" key="3">
    <source>
        <dbReference type="Pfam" id="PF20434"/>
    </source>
</evidence>
<dbReference type="Gene3D" id="3.40.50.1820">
    <property type="entry name" value="alpha/beta hydrolase"/>
    <property type="match status" value="1"/>
</dbReference>
<keyword evidence="1" id="KW-0378">Hydrolase</keyword>
<dbReference type="EMBL" id="FNAC01000048">
    <property type="protein sequence ID" value="SDD70201.1"/>
    <property type="molecule type" value="Genomic_DNA"/>
</dbReference>
<reference evidence="5" key="1">
    <citation type="submission" date="2016-10" db="EMBL/GenBank/DDBJ databases">
        <authorList>
            <person name="Varghese N."/>
            <person name="Submissions S."/>
        </authorList>
    </citation>
    <scope>NUCLEOTIDE SEQUENCE [LARGE SCALE GENOMIC DNA]</scope>
    <source>
        <strain evidence="5">DSM 23095</strain>
    </source>
</reference>
<dbReference type="InterPro" id="IPR049492">
    <property type="entry name" value="BD-FAE-like_dom"/>
</dbReference>
<dbReference type="GO" id="GO:0016787">
    <property type="term" value="F:hydrolase activity"/>
    <property type="evidence" value="ECO:0007669"/>
    <property type="project" value="UniProtKB-KW"/>
</dbReference>
<dbReference type="Proteomes" id="UP000199060">
    <property type="component" value="Unassembled WGS sequence"/>
</dbReference>
<sequence length="285" mass="31832">MNSKLKLLYLLLFISFSACTTDSVDDPNLPLEAVQLLDQRYGPDSRQSYDVFLPAGRDRENTPLLVYIHGGAWIDGSKDEFLEFKPLMEQFFPEYAFVSINYRLYDFISEENSFPTQEEDVILAVEEILSQLASWNISDKILLSGGSAGGHLALLHGYKHQSIGNIQAVIAFFPPTNLSTLYNFNFLTQSGLTEILEGTPDSNPDLYQSSSPITFVGPTTIPSIIFHGDADNVVPISQSEELAEKLGEFQVPHQFIVVPDQGHGFDPVTYLDLLEQASVFLRENI</sequence>
<protein>
    <submittedName>
        <fullName evidence="4">Prolyl oligopeptidase family protein</fullName>
    </submittedName>
</protein>
<name>A0A1G6WWI1_9BACT</name>
<proteinExistence type="predicted"/>
<dbReference type="PANTHER" id="PTHR48081">
    <property type="entry name" value="AB HYDROLASE SUPERFAMILY PROTEIN C4A8.06C"/>
    <property type="match status" value="1"/>
</dbReference>
<gene>
    <name evidence="4" type="ORF">SAMN04488104_104831</name>
</gene>
<feature type="signal peptide" evidence="2">
    <location>
        <begin position="1"/>
        <end position="20"/>
    </location>
</feature>
<evidence type="ECO:0000256" key="1">
    <source>
        <dbReference type="ARBA" id="ARBA00022801"/>
    </source>
</evidence>
<dbReference type="Pfam" id="PF20434">
    <property type="entry name" value="BD-FAE"/>
    <property type="match status" value="1"/>
</dbReference>
<feature type="chain" id="PRO_5011443475" evidence="2">
    <location>
        <begin position="21"/>
        <end position="285"/>
    </location>
</feature>
<feature type="domain" description="BD-FAE-like" evidence="3">
    <location>
        <begin position="50"/>
        <end position="246"/>
    </location>
</feature>
<dbReference type="SUPFAM" id="SSF53474">
    <property type="entry name" value="alpha/beta-Hydrolases"/>
    <property type="match status" value="1"/>
</dbReference>
<evidence type="ECO:0000313" key="4">
    <source>
        <dbReference type="EMBL" id="SDD70201.1"/>
    </source>
</evidence>
<dbReference type="AlphaFoldDB" id="A0A1G6WWI1"/>
<organism evidence="4 5">
    <name type="scientific">Algoriphagus faecimaris</name>
    <dbReference type="NCBI Taxonomy" id="686796"/>
    <lineage>
        <taxon>Bacteria</taxon>
        <taxon>Pseudomonadati</taxon>
        <taxon>Bacteroidota</taxon>
        <taxon>Cytophagia</taxon>
        <taxon>Cytophagales</taxon>
        <taxon>Cyclobacteriaceae</taxon>
        <taxon>Algoriphagus</taxon>
    </lineage>
</organism>
<accession>A0A1G6WWI1</accession>
<dbReference type="InterPro" id="IPR050300">
    <property type="entry name" value="GDXG_lipolytic_enzyme"/>
</dbReference>